<organism evidence="1 2">
    <name type="scientific">Irpex rosettiformis</name>
    <dbReference type="NCBI Taxonomy" id="378272"/>
    <lineage>
        <taxon>Eukaryota</taxon>
        <taxon>Fungi</taxon>
        <taxon>Dikarya</taxon>
        <taxon>Basidiomycota</taxon>
        <taxon>Agaricomycotina</taxon>
        <taxon>Agaricomycetes</taxon>
        <taxon>Polyporales</taxon>
        <taxon>Irpicaceae</taxon>
        <taxon>Irpex</taxon>
    </lineage>
</organism>
<accession>A0ACB8TMI8</accession>
<sequence>MSFDFQGALQQMEDTDEEGWLPPSIFWKRAGSLPPSLGINLEQWISSDPSPSTSPQLDFWASARTRRPHVQVSRSLLPLHAPIRQFTLFPFATTALEQPLHRNITPRINSEHDSWVSASRQIPPELFDNILFYVCLDNRWAGAGDTLDSLNADDRSLSKNVLSRNATTCSLVCLHWANRCRQWLFRNKRLKICSFEEAQTLIRYATQGCASLVPVHKLIESIWVEQRYDRRQSFCDRLYMLKVKLGVRLSELNLIGPVPHGFPPCKLDTPHWSLPPSVATPPSLLPYGVIRVINAHLPSMKHVSKYVRHFVRSLNIHLEGMTWDTDGQEPQLHLYRRGSHKVEGESFQVSASKCTDNFYLCLLVATVHPHWQSLMSMLPDDETQWIAVTMRWSREFVVGNPMCRLTISPEEPKGLGPISVFGADLSLPDQACKLYFRLHGIPGEDSSSSALETHWHVVSVSWDVDGAEEEADIGSLRAYLANFPMLRVVFLTFYSYKGLLAAMRRHRPVPFNQNCTYVFTYWRCANNEFPEVPRAEYSGSSDRVEIDPITLSPTGRRWVDYFDLEPELIQEYL</sequence>
<name>A0ACB8TMI8_9APHY</name>
<reference evidence="1" key="1">
    <citation type="journal article" date="2021" name="Environ. Microbiol.">
        <title>Gene family expansions and transcriptome signatures uncover fungal adaptations to wood decay.</title>
        <authorList>
            <person name="Hage H."/>
            <person name="Miyauchi S."/>
            <person name="Viragh M."/>
            <person name="Drula E."/>
            <person name="Min B."/>
            <person name="Chaduli D."/>
            <person name="Navarro D."/>
            <person name="Favel A."/>
            <person name="Norest M."/>
            <person name="Lesage-Meessen L."/>
            <person name="Balint B."/>
            <person name="Merenyi Z."/>
            <person name="de Eugenio L."/>
            <person name="Morin E."/>
            <person name="Martinez A.T."/>
            <person name="Baldrian P."/>
            <person name="Stursova M."/>
            <person name="Martinez M.J."/>
            <person name="Novotny C."/>
            <person name="Magnuson J.K."/>
            <person name="Spatafora J.W."/>
            <person name="Maurice S."/>
            <person name="Pangilinan J."/>
            <person name="Andreopoulos W."/>
            <person name="LaButti K."/>
            <person name="Hundley H."/>
            <person name="Na H."/>
            <person name="Kuo A."/>
            <person name="Barry K."/>
            <person name="Lipzen A."/>
            <person name="Henrissat B."/>
            <person name="Riley R."/>
            <person name="Ahrendt S."/>
            <person name="Nagy L.G."/>
            <person name="Grigoriev I.V."/>
            <person name="Martin F."/>
            <person name="Rosso M.N."/>
        </authorList>
    </citation>
    <scope>NUCLEOTIDE SEQUENCE</scope>
    <source>
        <strain evidence="1">CBS 384.51</strain>
    </source>
</reference>
<comment type="caution">
    <text evidence="1">The sequence shown here is derived from an EMBL/GenBank/DDBJ whole genome shotgun (WGS) entry which is preliminary data.</text>
</comment>
<keyword evidence="2" id="KW-1185">Reference proteome</keyword>
<proteinExistence type="predicted"/>
<dbReference type="EMBL" id="MU274978">
    <property type="protein sequence ID" value="KAI0083241.1"/>
    <property type="molecule type" value="Genomic_DNA"/>
</dbReference>
<gene>
    <name evidence="1" type="ORF">BDY19DRAFT_711092</name>
</gene>
<evidence type="ECO:0000313" key="2">
    <source>
        <dbReference type="Proteomes" id="UP001055072"/>
    </source>
</evidence>
<protein>
    <submittedName>
        <fullName evidence="1">Uncharacterized protein</fullName>
    </submittedName>
</protein>
<evidence type="ECO:0000313" key="1">
    <source>
        <dbReference type="EMBL" id="KAI0083241.1"/>
    </source>
</evidence>
<dbReference type="Proteomes" id="UP001055072">
    <property type="component" value="Unassembled WGS sequence"/>
</dbReference>